<evidence type="ECO:0000313" key="3">
    <source>
        <dbReference type="EMBL" id="KAK2961794.1"/>
    </source>
</evidence>
<organism evidence="3 4">
    <name type="scientific">Blattamonas nauphoetae</name>
    <dbReference type="NCBI Taxonomy" id="2049346"/>
    <lineage>
        <taxon>Eukaryota</taxon>
        <taxon>Metamonada</taxon>
        <taxon>Preaxostyla</taxon>
        <taxon>Oxymonadida</taxon>
        <taxon>Blattamonas</taxon>
    </lineage>
</organism>
<sequence>MEARWGRIMGQRENIAAGTGTRRISGRNRTDTSSRSLIYERKGCEETLIQGSSHFGNELSSASLVDDRNTERTLSPTSHISLDVQVTSHADPSMLPTRSVLTLWCAPFSIFILVFDSFFLVCSLLFRFQEF</sequence>
<evidence type="ECO:0000256" key="2">
    <source>
        <dbReference type="SAM" id="Phobius"/>
    </source>
</evidence>
<proteinExistence type="predicted"/>
<keyword evidence="4" id="KW-1185">Reference proteome</keyword>
<protein>
    <submittedName>
        <fullName evidence="3">Uncharacterized protein</fullName>
    </submittedName>
</protein>
<feature type="region of interest" description="Disordered" evidence="1">
    <location>
        <begin position="1"/>
        <end position="32"/>
    </location>
</feature>
<evidence type="ECO:0000313" key="4">
    <source>
        <dbReference type="Proteomes" id="UP001281761"/>
    </source>
</evidence>
<feature type="transmembrane region" description="Helical" evidence="2">
    <location>
        <begin position="101"/>
        <end position="126"/>
    </location>
</feature>
<reference evidence="3 4" key="1">
    <citation type="journal article" date="2022" name="bioRxiv">
        <title>Genomics of Preaxostyla Flagellates Illuminates Evolutionary Transitions and the Path Towards Mitochondrial Loss.</title>
        <authorList>
            <person name="Novak L.V.F."/>
            <person name="Treitli S.C."/>
            <person name="Pyrih J."/>
            <person name="Halakuc P."/>
            <person name="Pipaliya S.V."/>
            <person name="Vacek V."/>
            <person name="Brzon O."/>
            <person name="Soukal P."/>
            <person name="Eme L."/>
            <person name="Dacks J.B."/>
            <person name="Karnkowska A."/>
            <person name="Elias M."/>
            <person name="Hampl V."/>
        </authorList>
    </citation>
    <scope>NUCLEOTIDE SEQUENCE [LARGE SCALE GENOMIC DNA]</scope>
    <source>
        <strain evidence="3">NAU3</strain>
        <tissue evidence="3">Gut</tissue>
    </source>
</reference>
<keyword evidence="2" id="KW-1133">Transmembrane helix</keyword>
<keyword evidence="2" id="KW-0472">Membrane</keyword>
<name>A0ABQ9YDI5_9EUKA</name>
<dbReference type="EMBL" id="JARBJD010000014">
    <property type="protein sequence ID" value="KAK2961794.1"/>
    <property type="molecule type" value="Genomic_DNA"/>
</dbReference>
<accession>A0ABQ9YDI5</accession>
<gene>
    <name evidence="3" type="ORF">BLNAU_3231</name>
</gene>
<keyword evidence="2" id="KW-0812">Transmembrane</keyword>
<comment type="caution">
    <text evidence="3">The sequence shown here is derived from an EMBL/GenBank/DDBJ whole genome shotgun (WGS) entry which is preliminary data.</text>
</comment>
<dbReference type="Proteomes" id="UP001281761">
    <property type="component" value="Unassembled WGS sequence"/>
</dbReference>
<evidence type="ECO:0000256" key="1">
    <source>
        <dbReference type="SAM" id="MobiDB-lite"/>
    </source>
</evidence>